<keyword evidence="2" id="KW-0597">Phosphoprotein</keyword>
<dbReference type="SUPFAM" id="SSF144000">
    <property type="entry name" value="Oxysterol-binding protein-like"/>
    <property type="match status" value="1"/>
</dbReference>
<evidence type="ECO:0000256" key="1">
    <source>
        <dbReference type="ARBA" id="ARBA00008842"/>
    </source>
</evidence>
<dbReference type="OrthoDB" id="5866416at2759"/>
<dbReference type="WBParaSite" id="HPBE_0002455301-mRNA-1">
    <property type="protein sequence ID" value="HPBE_0002455301-mRNA-1"/>
    <property type="gene ID" value="HPBE_0002455301"/>
</dbReference>
<organism evidence="5 6">
    <name type="scientific">Heligmosomoides polygyrus</name>
    <name type="common">Parasitic roundworm</name>
    <dbReference type="NCBI Taxonomy" id="6339"/>
    <lineage>
        <taxon>Eukaryota</taxon>
        <taxon>Metazoa</taxon>
        <taxon>Ecdysozoa</taxon>
        <taxon>Nematoda</taxon>
        <taxon>Chromadorea</taxon>
        <taxon>Rhabditida</taxon>
        <taxon>Rhabditina</taxon>
        <taxon>Rhabditomorpha</taxon>
        <taxon>Strongyloidea</taxon>
        <taxon>Heligmosomidae</taxon>
        <taxon>Heligmosomoides</taxon>
    </lineage>
</organism>
<proteinExistence type="inferred from homology"/>
<dbReference type="Proteomes" id="UP000050761">
    <property type="component" value="Unassembled WGS sequence"/>
</dbReference>
<evidence type="ECO:0000256" key="3">
    <source>
        <dbReference type="SAM" id="MobiDB-lite"/>
    </source>
</evidence>
<evidence type="ECO:0000256" key="2">
    <source>
        <dbReference type="ARBA" id="ARBA00022553"/>
    </source>
</evidence>
<evidence type="ECO:0000313" key="5">
    <source>
        <dbReference type="Proteomes" id="UP000050761"/>
    </source>
</evidence>
<feature type="compositionally biased region" description="Basic and acidic residues" evidence="3">
    <location>
        <begin position="1"/>
        <end position="15"/>
    </location>
</feature>
<feature type="region of interest" description="Disordered" evidence="3">
    <location>
        <begin position="1"/>
        <end position="22"/>
    </location>
</feature>
<dbReference type="PANTHER" id="PTHR10972:SF205">
    <property type="entry name" value="OXYSTEROL-BINDING PROTEIN 1"/>
    <property type="match status" value="1"/>
</dbReference>
<comment type="similarity">
    <text evidence="1">Belongs to the OSBP family.</text>
</comment>
<dbReference type="PANTHER" id="PTHR10972">
    <property type="entry name" value="OXYSTEROL-BINDING PROTEIN-RELATED"/>
    <property type="match status" value="1"/>
</dbReference>
<name>A0A183GPD3_HELPZ</name>
<accession>A0A3P8HR36</accession>
<dbReference type="Pfam" id="PF01237">
    <property type="entry name" value="Oxysterol_BP"/>
    <property type="match status" value="1"/>
</dbReference>
<dbReference type="Gene3D" id="2.40.160.120">
    <property type="match status" value="1"/>
</dbReference>
<dbReference type="InterPro" id="IPR000648">
    <property type="entry name" value="Oxysterol-bd"/>
</dbReference>
<dbReference type="EMBL" id="UZAH01036496">
    <property type="protein sequence ID" value="VDP45816.1"/>
    <property type="molecule type" value="Genomic_DNA"/>
</dbReference>
<dbReference type="InterPro" id="IPR037239">
    <property type="entry name" value="OSBP_sf"/>
</dbReference>
<sequence>MKDKKGPKGGHRLDPVSRSNLSSSLCGVSAVSSIALAKPRLWFEDDETIEAPQSSVQYDTDFLEQDVRTKALPNFKTRKQHRRTLPAIQSPSEKISFAALGRMILQRTGVPITHYEPLTALQLLCDELRFSELLNTACSKEAAEEKMVYVAAFAASPYLNSTGRYRKFFNPLLGETYEYEQEDFKFHSEQVSHHPAVSAGHATGNGWTWFQTFSKCRDNVECLGTEL</sequence>
<evidence type="ECO:0000313" key="4">
    <source>
        <dbReference type="EMBL" id="VDP45816.1"/>
    </source>
</evidence>
<gene>
    <name evidence="4" type="ORF">HPBE_LOCUS24552</name>
</gene>
<dbReference type="AlphaFoldDB" id="A0A183GPD3"/>
<reference evidence="4 5" key="1">
    <citation type="submission" date="2018-11" db="EMBL/GenBank/DDBJ databases">
        <authorList>
            <consortium name="Pathogen Informatics"/>
        </authorList>
    </citation>
    <scope>NUCLEOTIDE SEQUENCE [LARGE SCALE GENOMIC DNA]</scope>
</reference>
<evidence type="ECO:0000313" key="6">
    <source>
        <dbReference type="WBParaSite" id="HPBE_0002455301-mRNA-1"/>
    </source>
</evidence>
<protein>
    <submittedName>
        <fullName evidence="6">Oxysterol-binding protein</fullName>
    </submittedName>
</protein>
<dbReference type="GO" id="GO:0016020">
    <property type="term" value="C:membrane"/>
    <property type="evidence" value="ECO:0007669"/>
    <property type="project" value="TreeGrafter"/>
</dbReference>
<dbReference type="GO" id="GO:0005829">
    <property type="term" value="C:cytosol"/>
    <property type="evidence" value="ECO:0007669"/>
    <property type="project" value="TreeGrafter"/>
</dbReference>
<keyword evidence="5" id="KW-1185">Reference proteome</keyword>
<dbReference type="GO" id="GO:0032934">
    <property type="term" value="F:sterol binding"/>
    <property type="evidence" value="ECO:0007669"/>
    <property type="project" value="TreeGrafter"/>
</dbReference>
<accession>A0A183GPD3</accession>
<reference evidence="6" key="2">
    <citation type="submission" date="2019-09" db="UniProtKB">
        <authorList>
            <consortium name="WormBaseParasite"/>
        </authorList>
    </citation>
    <scope>IDENTIFICATION</scope>
</reference>